<comment type="subcellular location">
    <subcellularLocation>
        <location evidence="2">Chromosome</location>
        <location evidence="2">Centromere</location>
    </subcellularLocation>
    <subcellularLocation>
        <location evidence="1">Nucleus</location>
    </subcellularLocation>
</comment>
<keyword evidence="5" id="KW-0539">Nucleus</keyword>
<dbReference type="Pfam" id="PF07778">
    <property type="entry name" value="CENP-I"/>
    <property type="match status" value="1"/>
</dbReference>
<proteinExistence type="inferred from homology"/>
<evidence type="ECO:0000256" key="1">
    <source>
        <dbReference type="ARBA" id="ARBA00004123"/>
    </source>
</evidence>
<keyword evidence="4" id="KW-0158">Chromosome</keyword>
<dbReference type="Proteomes" id="UP000283509">
    <property type="component" value="Unassembled WGS sequence"/>
</dbReference>
<dbReference type="EMBL" id="QCYY01000984">
    <property type="protein sequence ID" value="ROT81388.1"/>
    <property type="molecule type" value="Genomic_DNA"/>
</dbReference>
<evidence type="ECO:0008006" key="9">
    <source>
        <dbReference type="Google" id="ProtNLM"/>
    </source>
</evidence>
<dbReference type="STRING" id="6689.A0A3R7MFR6"/>
<dbReference type="InterPro" id="IPR012485">
    <property type="entry name" value="CENP-I"/>
</dbReference>
<protein>
    <recommendedName>
        <fullName evidence="9">Centromere protein I</fullName>
    </recommendedName>
</protein>
<organism evidence="7 8">
    <name type="scientific">Penaeus vannamei</name>
    <name type="common">Whiteleg shrimp</name>
    <name type="synonym">Litopenaeus vannamei</name>
    <dbReference type="NCBI Taxonomy" id="6689"/>
    <lineage>
        <taxon>Eukaryota</taxon>
        <taxon>Metazoa</taxon>
        <taxon>Ecdysozoa</taxon>
        <taxon>Arthropoda</taxon>
        <taxon>Crustacea</taxon>
        <taxon>Multicrustacea</taxon>
        <taxon>Malacostraca</taxon>
        <taxon>Eumalacostraca</taxon>
        <taxon>Eucarida</taxon>
        <taxon>Decapoda</taxon>
        <taxon>Dendrobranchiata</taxon>
        <taxon>Penaeoidea</taxon>
        <taxon>Penaeidae</taxon>
        <taxon>Penaeus</taxon>
    </lineage>
</organism>
<dbReference type="GO" id="GO:0034080">
    <property type="term" value="P:CENP-A containing chromatin assembly"/>
    <property type="evidence" value="ECO:0007669"/>
    <property type="project" value="TreeGrafter"/>
</dbReference>
<evidence type="ECO:0000256" key="2">
    <source>
        <dbReference type="ARBA" id="ARBA00004584"/>
    </source>
</evidence>
<evidence type="ECO:0000256" key="6">
    <source>
        <dbReference type="ARBA" id="ARBA00023328"/>
    </source>
</evidence>
<reference evidence="7 8" key="1">
    <citation type="submission" date="2018-04" db="EMBL/GenBank/DDBJ databases">
        <authorList>
            <person name="Zhang X."/>
            <person name="Yuan J."/>
            <person name="Li F."/>
            <person name="Xiang J."/>
        </authorList>
    </citation>
    <scope>NUCLEOTIDE SEQUENCE [LARGE SCALE GENOMIC DNA]</scope>
    <source>
        <tissue evidence="7">Muscle</tissue>
    </source>
</reference>
<evidence type="ECO:0000256" key="4">
    <source>
        <dbReference type="ARBA" id="ARBA00022454"/>
    </source>
</evidence>
<accession>A0A3R7MFR6</accession>
<dbReference type="GO" id="GO:0000939">
    <property type="term" value="C:inner kinetochore"/>
    <property type="evidence" value="ECO:0007669"/>
    <property type="project" value="TreeGrafter"/>
</dbReference>
<dbReference type="OrthoDB" id="6347512at2759"/>
<keyword evidence="6" id="KW-0137">Centromere</keyword>
<name>A0A3R7MFR6_PENVA</name>
<evidence type="ECO:0000256" key="3">
    <source>
        <dbReference type="ARBA" id="ARBA00005470"/>
    </source>
</evidence>
<sequence length="588" mass="67607">MSSAWQHAVLAWLGSLLEYGIVNSRNRYIHLCYTSVLNFMQHLNLCALACKILQYITIREDVTKNRVLFLMMLKGKPGFHNSTCHLLRLYQLFRPDLVVGHLPYKRTVPLTPKNLKLSLIAARARLQDGSEGSLVQDSDNVWAEEIRAERANPHDRHTAIPQANNNVYTEKLEEKKEKMIFVSQYRKFPEVVKGMKDFEKWQWPNNSASHLSNPIIIPLFRPHQQHVLISITNWLELALRTEVVEDLGTSSEERQQRLLLAAHNLVRCTGTLIPVVNHFLTEFLTKWDESNHFKQVISLLETTTFTSPEFISETFLRTVARLLSGDSLVTWCLVVAAIAKTACAWAIVAQEEDQQKERKPYHDWPQEVVSCNTIVGLWFLMVRMERFFLSALLDFKYHPMVLHQILDFYVKVNMYTEVLELPAFFAPPALLTLVILVQGDISSTHRLGGLLARMKVWVERVQEDKRTGSEEDIRQECLSLADVANQSILFFSSALHSSKAFGSGWRKVLHQYYSFETLGDLMGTDSIRSSTAIFSALPYIPFYAKEVVEYEDELDPKTRGDLRDHIIEELSNAGLTGIEECLKMYKKM</sequence>
<evidence type="ECO:0000313" key="8">
    <source>
        <dbReference type="Proteomes" id="UP000283509"/>
    </source>
</evidence>
<evidence type="ECO:0000256" key="5">
    <source>
        <dbReference type="ARBA" id="ARBA00023242"/>
    </source>
</evidence>
<gene>
    <name evidence="7" type="ORF">C7M84_025450</name>
</gene>
<keyword evidence="8" id="KW-1185">Reference proteome</keyword>
<dbReference type="GO" id="GO:0000070">
    <property type="term" value="P:mitotic sister chromatid segregation"/>
    <property type="evidence" value="ECO:0007669"/>
    <property type="project" value="TreeGrafter"/>
</dbReference>
<evidence type="ECO:0000313" key="7">
    <source>
        <dbReference type="EMBL" id="ROT81388.1"/>
    </source>
</evidence>
<comment type="caution">
    <text evidence="7">The sequence shown here is derived from an EMBL/GenBank/DDBJ whole genome shotgun (WGS) entry which is preliminary data.</text>
</comment>
<dbReference type="PANTHER" id="PTHR48208:SF2">
    <property type="entry name" value="CENTROMERE PROTEIN I"/>
    <property type="match status" value="1"/>
</dbReference>
<comment type="similarity">
    <text evidence="3">Belongs to the CENP-I/CTF3 family.</text>
</comment>
<dbReference type="AlphaFoldDB" id="A0A3R7MFR6"/>
<reference evidence="7 8" key="2">
    <citation type="submission" date="2019-01" db="EMBL/GenBank/DDBJ databases">
        <title>The decoding of complex shrimp genome reveals the adaptation for benthos swimmer, frequently molting mechanism and breeding impact on genome.</title>
        <authorList>
            <person name="Sun Y."/>
            <person name="Gao Y."/>
            <person name="Yu Y."/>
        </authorList>
    </citation>
    <scope>NUCLEOTIDE SEQUENCE [LARGE SCALE GENOMIC DNA]</scope>
    <source>
        <tissue evidence="7">Muscle</tissue>
    </source>
</reference>
<dbReference type="GO" id="GO:0005634">
    <property type="term" value="C:nucleus"/>
    <property type="evidence" value="ECO:0007669"/>
    <property type="project" value="UniProtKB-SubCell"/>
</dbReference>
<dbReference type="PANTHER" id="PTHR48208">
    <property type="entry name" value="CENTROMERE PROTEIN I"/>
    <property type="match status" value="1"/>
</dbReference>